<protein>
    <submittedName>
        <fullName evidence="1">Uncharacterized protein</fullName>
    </submittedName>
</protein>
<dbReference type="GO" id="GO:0005829">
    <property type="term" value="C:cytosol"/>
    <property type="evidence" value="ECO:0007669"/>
    <property type="project" value="TreeGrafter"/>
</dbReference>
<dbReference type="GO" id="GO:0006886">
    <property type="term" value="P:intracellular protein transport"/>
    <property type="evidence" value="ECO:0007669"/>
    <property type="project" value="InterPro"/>
</dbReference>
<dbReference type="Proteomes" id="UP000187455">
    <property type="component" value="Unassembled WGS sequence"/>
</dbReference>
<dbReference type="EMBL" id="LSSL01006775">
    <property type="protein sequence ID" value="OLY78296.1"/>
    <property type="molecule type" value="Genomic_DNA"/>
</dbReference>
<comment type="caution">
    <text evidence="1">The sequence shown here is derived from an EMBL/GenBank/DDBJ whole genome shotgun (WGS) entry which is preliminary data.</text>
</comment>
<dbReference type="STRING" id="133383.A0A1R0GN39"/>
<dbReference type="GO" id="GO:0034066">
    <property type="term" value="C:Ric1-Rgp1 guanyl-nucleotide exchange factor complex"/>
    <property type="evidence" value="ECO:0007669"/>
    <property type="project" value="InterPro"/>
</dbReference>
<dbReference type="PANTHER" id="PTHR22746">
    <property type="entry name" value="RAB6A-GEF COMPLEX PARTNER PROTEIN 1"/>
    <property type="match status" value="1"/>
</dbReference>
<dbReference type="GO" id="GO:0042147">
    <property type="term" value="P:retrograde transport, endosome to Golgi"/>
    <property type="evidence" value="ECO:0007669"/>
    <property type="project" value="TreeGrafter"/>
</dbReference>
<name>A0A1R0GN39_9FUNG</name>
<sequence length="675" mass="76757">MYYQYEPSSLLNLRLDLSSILGNDLTYNHGSSTLLKVSISPDSKFLVGITNDSIYLWNLKSKTYILTILLQPFLIFSATKHDGVLKFGPLVDVFWNSESTSFYILTHKCVIFDYKLELRHPNSELTYLNSKSLSFTKGPNEGSDFKLFHFYSGKVFVLEDYSSFSAGIVRLYSVSKSCTKIIKSIIVDEDEINDITLIRWNSAGDAFLAVYSSIIKVYSKLGIHLFSINISDKNPTKVLDAIWGKDSTEILAFGSLVSTKNPHDNNPNSSSITSSVSSDIPNTSMCISIPIFKSARSCDMHQILSPHKKMLFLNDSQIIYCNSDFMHTSFLVQPDFLWNTIDTDFKESYSRKLATSLTHKFFFKTIHEVCESFAVTKCRNSENSFIISISIFDGSKISVINLNLGSTNNNHIEGSSSEKAPSFVDCDLAYDLNLSFYPSSVNTDGAIINGVEQKRTVRYRSFHGFGDLFIGSSLYLHKEVKEMLLDNKKITTLYFDYPHFSISMEILLYEFLEYEEKGIDDFFKYIYTSQDFYKIISHCARKIEARYLKKLFKHAVKCINSDNPDHQADSKEEADGKEMESVWVQEFFISCIENRRTVGLEVATQLLVVVHSIVDRETAQILTLYLLDIASTDSENSDILEQIVKFIVTVNKADDEPFKQLIDGLEDGEKLMIDS</sequence>
<accession>A0A1R0GN39</accession>
<dbReference type="AlphaFoldDB" id="A0A1R0GN39"/>
<proteinExistence type="predicted"/>
<dbReference type="PANTHER" id="PTHR22746:SF10">
    <property type="entry name" value="GUANINE NUCLEOTIDE EXCHANGE FACTOR SUBUNIT RIC1"/>
    <property type="match status" value="1"/>
</dbReference>
<keyword evidence="2" id="KW-1185">Reference proteome</keyword>
<evidence type="ECO:0000313" key="1">
    <source>
        <dbReference type="EMBL" id="OLY78296.1"/>
    </source>
</evidence>
<gene>
    <name evidence="1" type="ORF">AYI68_g7654</name>
</gene>
<reference evidence="1 2" key="1">
    <citation type="journal article" date="2016" name="Mol. Biol. Evol.">
        <title>Genome-Wide Survey of Gut Fungi (Harpellales) Reveals the First Horizontally Transferred Ubiquitin Gene from a Mosquito Host.</title>
        <authorList>
            <person name="Wang Y."/>
            <person name="White M.M."/>
            <person name="Kvist S."/>
            <person name="Moncalvo J.M."/>
        </authorList>
    </citation>
    <scope>NUCLEOTIDE SEQUENCE [LARGE SCALE GENOMIC DNA]</scope>
    <source>
        <strain evidence="1 2">ALG-7-W6</strain>
    </source>
</reference>
<dbReference type="OrthoDB" id="67540at2759"/>
<evidence type="ECO:0000313" key="2">
    <source>
        <dbReference type="Proteomes" id="UP000187455"/>
    </source>
</evidence>
<dbReference type="InterPro" id="IPR040096">
    <property type="entry name" value="Ric1"/>
</dbReference>
<dbReference type="SUPFAM" id="SSF101898">
    <property type="entry name" value="NHL repeat"/>
    <property type="match status" value="1"/>
</dbReference>
<dbReference type="GO" id="GO:0000139">
    <property type="term" value="C:Golgi membrane"/>
    <property type="evidence" value="ECO:0007669"/>
    <property type="project" value="TreeGrafter"/>
</dbReference>
<organism evidence="1 2">
    <name type="scientific">Smittium mucronatum</name>
    <dbReference type="NCBI Taxonomy" id="133383"/>
    <lineage>
        <taxon>Eukaryota</taxon>
        <taxon>Fungi</taxon>
        <taxon>Fungi incertae sedis</taxon>
        <taxon>Zoopagomycota</taxon>
        <taxon>Kickxellomycotina</taxon>
        <taxon>Harpellomycetes</taxon>
        <taxon>Harpellales</taxon>
        <taxon>Legeriomycetaceae</taxon>
        <taxon>Smittium</taxon>
    </lineage>
</organism>